<dbReference type="EMBL" id="CM008977">
    <property type="protein sequence ID" value="PNW72418.1"/>
    <property type="molecule type" value="Genomic_DNA"/>
</dbReference>
<protein>
    <submittedName>
        <fullName evidence="1">Uncharacterized protein</fullName>
    </submittedName>
</protein>
<keyword evidence="2" id="KW-1185">Reference proteome</keyword>
<name>A0A2K3CVW8_CHLRE</name>
<dbReference type="Gramene" id="PNW72418">
    <property type="protein sequence ID" value="PNW72418"/>
    <property type="gene ID" value="CHLRE_16g677653v5"/>
</dbReference>
<gene>
    <name evidence="1" type="ORF">CHLRE_16g677653v5</name>
</gene>
<dbReference type="InParanoid" id="A0A2K3CVW8"/>
<dbReference type="KEGG" id="cre:CHLRE_16g677653v5"/>
<dbReference type="RefSeq" id="XP_042916220.1">
    <property type="nucleotide sequence ID" value="XM_043071334.1"/>
</dbReference>
<dbReference type="GeneID" id="66056684"/>
<accession>A0A2K3CVW8</accession>
<dbReference type="Proteomes" id="UP000006906">
    <property type="component" value="Chromosome 16"/>
</dbReference>
<dbReference type="AlphaFoldDB" id="A0A2K3CVW8"/>
<evidence type="ECO:0000313" key="1">
    <source>
        <dbReference type="EMBL" id="PNW72418.1"/>
    </source>
</evidence>
<evidence type="ECO:0000313" key="2">
    <source>
        <dbReference type="Proteomes" id="UP000006906"/>
    </source>
</evidence>
<sequence>MEDSSTILVGTSSTTVADFQRALNQSTSKPLLFFIRERSRFAEGWDPRVDKDVSVLLLYGLPRQNMYSPQIEALAAAFQDHDQAQRRAAGSGTAAVINYGGRQTVPL</sequence>
<reference evidence="1 2" key="1">
    <citation type="journal article" date="2007" name="Science">
        <title>The Chlamydomonas genome reveals the evolution of key animal and plant functions.</title>
        <authorList>
            <person name="Merchant S.S."/>
            <person name="Prochnik S.E."/>
            <person name="Vallon O."/>
            <person name="Harris E.H."/>
            <person name="Karpowicz S.J."/>
            <person name="Witman G.B."/>
            <person name="Terry A."/>
            <person name="Salamov A."/>
            <person name="Fritz-Laylin L.K."/>
            <person name="Marechal-Drouard L."/>
            <person name="Marshall W.F."/>
            <person name="Qu L.H."/>
            <person name="Nelson D.R."/>
            <person name="Sanderfoot A.A."/>
            <person name="Spalding M.H."/>
            <person name="Kapitonov V.V."/>
            <person name="Ren Q."/>
            <person name="Ferris P."/>
            <person name="Lindquist E."/>
            <person name="Shapiro H."/>
            <person name="Lucas S.M."/>
            <person name="Grimwood J."/>
            <person name="Schmutz J."/>
            <person name="Cardol P."/>
            <person name="Cerutti H."/>
            <person name="Chanfreau G."/>
            <person name="Chen C.L."/>
            <person name="Cognat V."/>
            <person name="Croft M.T."/>
            <person name="Dent R."/>
            <person name="Dutcher S."/>
            <person name="Fernandez E."/>
            <person name="Fukuzawa H."/>
            <person name="Gonzalez-Ballester D."/>
            <person name="Gonzalez-Halphen D."/>
            <person name="Hallmann A."/>
            <person name="Hanikenne M."/>
            <person name="Hippler M."/>
            <person name="Inwood W."/>
            <person name="Jabbari K."/>
            <person name="Kalanon M."/>
            <person name="Kuras R."/>
            <person name="Lefebvre P.A."/>
            <person name="Lemaire S.D."/>
            <person name="Lobanov A.V."/>
            <person name="Lohr M."/>
            <person name="Manuell A."/>
            <person name="Meier I."/>
            <person name="Mets L."/>
            <person name="Mittag M."/>
            <person name="Mittelmeier T."/>
            <person name="Moroney J.V."/>
            <person name="Moseley J."/>
            <person name="Napoli C."/>
            <person name="Nedelcu A.M."/>
            <person name="Niyogi K."/>
            <person name="Novoselov S.V."/>
            <person name="Paulsen I.T."/>
            <person name="Pazour G."/>
            <person name="Purton S."/>
            <person name="Ral J.P."/>
            <person name="Riano-Pachon D.M."/>
            <person name="Riekhof W."/>
            <person name="Rymarquis L."/>
            <person name="Schroda M."/>
            <person name="Stern D."/>
            <person name="Umen J."/>
            <person name="Willows R."/>
            <person name="Wilson N."/>
            <person name="Zimmer S.L."/>
            <person name="Allmer J."/>
            <person name="Balk J."/>
            <person name="Bisova K."/>
            <person name="Chen C.J."/>
            <person name="Elias M."/>
            <person name="Gendler K."/>
            <person name="Hauser C."/>
            <person name="Lamb M.R."/>
            <person name="Ledford H."/>
            <person name="Long J.C."/>
            <person name="Minagawa J."/>
            <person name="Page M.D."/>
            <person name="Pan J."/>
            <person name="Pootakham W."/>
            <person name="Roje S."/>
            <person name="Rose A."/>
            <person name="Stahlberg E."/>
            <person name="Terauchi A.M."/>
            <person name="Yang P."/>
            <person name="Ball S."/>
            <person name="Bowler C."/>
            <person name="Dieckmann C.L."/>
            <person name="Gladyshev V.N."/>
            <person name="Green P."/>
            <person name="Jorgensen R."/>
            <person name="Mayfield S."/>
            <person name="Mueller-Roeber B."/>
            <person name="Rajamani S."/>
            <person name="Sayre R.T."/>
            <person name="Brokstein P."/>
            <person name="Dubchak I."/>
            <person name="Goodstein D."/>
            <person name="Hornick L."/>
            <person name="Huang Y.W."/>
            <person name="Jhaveri J."/>
            <person name="Luo Y."/>
            <person name="Martinez D."/>
            <person name="Ngau W.C."/>
            <person name="Otillar B."/>
            <person name="Poliakov A."/>
            <person name="Porter A."/>
            <person name="Szajkowski L."/>
            <person name="Werner G."/>
            <person name="Zhou K."/>
            <person name="Grigoriev I.V."/>
            <person name="Rokhsar D.S."/>
            <person name="Grossman A.R."/>
        </authorList>
    </citation>
    <scope>NUCLEOTIDE SEQUENCE [LARGE SCALE GENOMIC DNA]</scope>
    <source>
        <strain evidence="2">CC-503</strain>
    </source>
</reference>
<organism evidence="1 2">
    <name type="scientific">Chlamydomonas reinhardtii</name>
    <name type="common">Chlamydomonas smithii</name>
    <dbReference type="NCBI Taxonomy" id="3055"/>
    <lineage>
        <taxon>Eukaryota</taxon>
        <taxon>Viridiplantae</taxon>
        <taxon>Chlorophyta</taxon>
        <taxon>core chlorophytes</taxon>
        <taxon>Chlorophyceae</taxon>
        <taxon>CS clade</taxon>
        <taxon>Chlamydomonadales</taxon>
        <taxon>Chlamydomonadaceae</taxon>
        <taxon>Chlamydomonas</taxon>
    </lineage>
</organism>
<proteinExistence type="predicted"/>